<feature type="domain" description="EamA" evidence="2">
    <location>
        <begin position="9"/>
        <end position="133"/>
    </location>
</feature>
<dbReference type="InterPro" id="IPR000620">
    <property type="entry name" value="EamA_dom"/>
</dbReference>
<evidence type="ECO:0000259" key="2">
    <source>
        <dbReference type="Pfam" id="PF00892"/>
    </source>
</evidence>
<protein>
    <submittedName>
        <fullName evidence="3">DMT family transporter</fullName>
    </submittedName>
</protein>
<dbReference type="Pfam" id="PF00892">
    <property type="entry name" value="EamA"/>
    <property type="match status" value="2"/>
</dbReference>
<dbReference type="PANTHER" id="PTHR22911:SF79">
    <property type="entry name" value="MOBA-LIKE NTP TRANSFERASE DOMAIN-CONTAINING PROTEIN"/>
    <property type="match status" value="1"/>
</dbReference>
<dbReference type="RefSeq" id="WP_386099340.1">
    <property type="nucleotide sequence ID" value="NZ_JBHUOZ010000003.1"/>
</dbReference>
<name>A0ABW6A5I9_9BACT</name>
<dbReference type="EMBL" id="JBHUOZ010000003">
    <property type="protein sequence ID" value="MFD2920624.1"/>
    <property type="molecule type" value="Genomic_DNA"/>
</dbReference>
<reference evidence="4" key="1">
    <citation type="journal article" date="2019" name="Int. J. Syst. Evol. Microbiol.">
        <title>The Global Catalogue of Microorganisms (GCM) 10K type strain sequencing project: providing services to taxonomists for standard genome sequencing and annotation.</title>
        <authorList>
            <consortium name="The Broad Institute Genomics Platform"/>
            <consortium name="The Broad Institute Genome Sequencing Center for Infectious Disease"/>
            <person name="Wu L."/>
            <person name="Ma J."/>
        </authorList>
    </citation>
    <scope>NUCLEOTIDE SEQUENCE [LARGE SCALE GENOMIC DNA]</scope>
    <source>
        <strain evidence="4">KCTC 23299</strain>
    </source>
</reference>
<keyword evidence="1" id="KW-1133">Transmembrane helix</keyword>
<organism evidence="3 4">
    <name type="scientific">Terrimonas rubra</name>
    <dbReference type="NCBI Taxonomy" id="1035890"/>
    <lineage>
        <taxon>Bacteria</taxon>
        <taxon>Pseudomonadati</taxon>
        <taxon>Bacteroidota</taxon>
        <taxon>Chitinophagia</taxon>
        <taxon>Chitinophagales</taxon>
        <taxon>Chitinophagaceae</taxon>
        <taxon>Terrimonas</taxon>
    </lineage>
</organism>
<feature type="transmembrane region" description="Helical" evidence="1">
    <location>
        <begin position="89"/>
        <end position="109"/>
    </location>
</feature>
<feature type="transmembrane region" description="Helical" evidence="1">
    <location>
        <begin position="262"/>
        <end position="284"/>
    </location>
</feature>
<keyword evidence="1" id="KW-0812">Transmembrane</keyword>
<proteinExistence type="predicted"/>
<keyword evidence="1" id="KW-0472">Membrane</keyword>
<dbReference type="Proteomes" id="UP001597511">
    <property type="component" value="Unassembled WGS sequence"/>
</dbReference>
<gene>
    <name evidence="3" type="ORF">ACFS6H_12930</name>
</gene>
<evidence type="ECO:0000313" key="4">
    <source>
        <dbReference type="Proteomes" id="UP001597511"/>
    </source>
</evidence>
<accession>A0ABW6A5I9</accession>
<feature type="transmembrane region" description="Helical" evidence="1">
    <location>
        <begin position="62"/>
        <end position="83"/>
    </location>
</feature>
<feature type="transmembrane region" description="Helical" evidence="1">
    <location>
        <begin position="239"/>
        <end position="256"/>
    </location>
</feature>
<feature type="domain" description="EamA" evidence="2">
    <location>
        <begin position="141"/>
        <end position="279"/>
    </location>
</feature>
<evidence type="ECO:0000256" key="1">
    <source>
        <dbReference type="SAM" id="Phobius"/>
    </source>
</evidence>
<feature type="transmembrane region" description="Helical" evidence="1">
    <location>
        <begin position="32"/>
        <end position="50"/>
    </location>
</feature>
<evidence type="ECO:0000313" key="3">
    <source>
        <dbReference type="EMBL" id="MFD2920624.1"/>
    </source>
</evidence>
<dbReference type="InterPro" id="IPR037185">
    <property type="entry name" value="EmrE-like"/>
</dbReference>
<keyword evidence="4" id="KW-1185">Reference proteome</keyword>
<dbReference type="SUPFAM" id="SSF103481">
    <property type="entry name" value="Multidrug resistance efflux transporter EmrE"/>
    <property type="match status" value="2"/>
</dbReference>
<feature type="transmembrane region" description="Helical" evidence="1">
    <location>
        <begin position="141"/>
        <end position="160"/>
    </location>
</feature>
<feature type="transmembrane region" description="Helical" evidence="1">
    <location>
        <begin position="207"/>
        <end position="227"/>
    </location>
</feature>
<feature type="transmembrane region" description="Helical" evidence="1">
    <location>
        <begin position="116"/>
        <end position="135"/>
    </location>
</feature>
<dbReference type="PANTHER" id="PTHR22911">
    <property type="entry name" value="ACYL-MALONYL CONDENSING ENZYME-RELATED"/>
    <property type="match status" value="1"/>
</dbReference>
<feature type="transmembrane region" description="Helical" evidence="1">
    <location>
        <begin position="172"/>
        <end position="195"/>
    </location>
</feature>
<sequence length="300" mass="33548">MKQAFIKLHIAVLLAGFTGILGRLISLEAVALVWYRVLIASACFWVLFAWRRKLQKISNADIVKLLGIGTVTALHWISFYASIKFANVSVGLVCLSCTGFFTALLEPLITRKKHRLTEVLLGVLSIIGIYIIFHFDSSFRLGITFGLISAFLAALFPIFMRQTIQRINIETGLTWQMTGCILGTTLLLPLFLQIAPTTQFVPSTADWFWLLVLAILCTVVAMQFSMVALKRFSAFTVTLSYNLEPVYGVLLAFFMFNEMEDLGPSFFVGFAIIMSSLVIHTLLLRRQTVKNKQVAADITS</sequence>
<comment type="caution">
    <text evidence="3">The sequence shown here is derived from an EMBL/GenBank/DDBJ whole genome shotgun (WGS) entry which is preliminary data.</text>
</comment>